<reference evidence="2" key="2">
    <citation type="submission" date="2022-01" db="EMBL/GenBank/DDBJ databases">
        <authorList>
            <person name="Yamashiro T."/>
            <person name="Shiraishi A."/>
            <person name="Satake H."/>
            <person name="Nakayama K."/>
        </authorList>
    </citation>
    <scope>NUCLEOTIDE SEQUENCE</scope>
</reference>
<dbReference type="EMBL" id="BQNB010020374">
    <property type="protein sequence ID" value="GJT95294.1"/>
    <property type="molecule type" value="Genomic_DNA"/>
</dbReference>
<dbReference type="Proteomes" id="UP001151760">
    <property type="component" value="Unassembled WGS sequence"/>
</dbReference>
<protein>
    <submittedName>
        <fullName evidence="2">Uncharacterized protein</fullName>
    </submittedName>
</protein>
<keyword evidence="3" id="KW-1185">Reference proteome</keyword>
<sequence length="81" mass="8935">MVKIIMANVPPNDPNVDAPANVPAPANPEHAQAQPVGLGNCFHPWVRGNIPNNQNGWMEEDPEEDPKEDPEKDPEENDDDD</sequence>
<feature type="region of interest" description="Disordered" evidence="1">
    <location>
        <begin position="1"/>
        <end position="81"/>
    </location>
</feature>
<evidence type="ECO:0000256" key="1">
    <source>
        <dbReference type="SAM" id="MobiDB-lite"/>
    </source>
</evidence>
<reference evidence="2" key="1">
    <citation type="journal article" date="2022" name="Int. J. Mol. Sci.">
        <title>Draft Genome of Tanacetum Coccineum: Genomic Comparison of Closely Related Tanacetum-Family Plants.</title>
        <authorList>
            <person name="Yamashiro T."/>
            <person name="Shiraishi A."/>
            <person name="Nakayama K."/>
            <person name="Satake H."/>
        </authorList>
    </citation>
    <scope>NUCLEOTIDE SEQUENCE</scope>
</reference>
<evidence type="ECO:0000313" key="3">
    <source>
        <dbReference type="Proteomes" id="UP001151760"/>
    </source>
</evidence>
<feature type="compositionally biased region" description="Acidic residues" evidence="1">
    <location>
        <begin position="58"/>
        <end position="81"/>
    </location>
</feature>
<feature type="compositionally biased region" description="Low complexity" evidence="1">
    <location>
        <begin position="7"/>
        <end position="28"/>
    </location>
</feature>
<gene>
    <name evidence="2" type="ORF">Tco_1090812</name>
</gene>
<proteinExistence type="predicted"/>
<comment type="caution">
    <text evidence="2">The sequence shown here is derived from an EMBL/GenBank/DDBJ whole genome shotgun (WGS) entry which is preliminary data.</text>
</comment>
<name>A0ABQ5I6I5_9ASTR</name>
<evidence type="ECO:0000313" key="2">
    <source>
        <dbReference type="EMBL" id="GJT95294.1"/>
    </source>
</evidence>
<organism evidence="2 3">
    <name type="scientific">Tanacetum coccineum</name>
    <dbReference type="NCBI Taxonomy" id="301880"/>
    <lineage>
        <taxon>Eukaryota</taxon>
        <taxon>Viridiplantae</taxon>
        <taxon>Streptophyta</taxon>
        <taxon>Embryophyta</taxon>
        <taxon>Tracheophyta</taxon>
        <taxon>Spermatophyta</taxon>
        <taxon>Magnoliopsida</taxon>
        <taxon>eudicotyledons</taxon>
        <taxon>Gunneridae</taxon>
        <taxon>Pentapetalae</taxon>
        <taxon>asterids</taxon>
        <taxon>campanulids</taxon>
        <taxon>Asterales</taxon>
        <taxon>Asteraceae</taxon>
        <taxon>Asteroideae</taxon>
        <taxon>Anthemideae</taxon>
        <taxon>Anthemidinae</taxon>
        <taxon>Tanacetum</taxon>
    </lineage>
</organism>
<accession>A0ABQ5I6I5</accession>